<dbReference type="AlphaFoldDB" id="A0A5E4EUF0"/>
<evidence type="ECO:0000256" key="1">
    <source>
        <dbReference type="SAM" id="MobiDB-lite"/>
    </source>
</evidence>
<evidence type="ECO:0000313" key="3">
    <source>
        <dbReference type="Proteomes" id="UP000327085"/>
    </source>
</evidence>
<sequence>MTERRGSSRCSMSTNDNKTRGLLGKDDIKDYVVDSRVVSPLKKVRAFPRRRA</sequence>
<organism evidence="2 3">
    <name type="scientific">Prunus dulcis</name>
    <name type="common">Almond</name>
    <name type="synonym">Amygdalus dulcis</name>
    <dbReference type="NCBI Taxonomy" id="3755"/>
    <lineage>
        <taxon>Eukaryota</taxon>
        <taxon>Viridiplantae</taxon>
        <taxon>Streptophyta</taxon>
        <taxon>Embryophyta</taxon>
        <taxon>Tracheophyta</taxon>
        <taxon>Spermatophyta</taxon>
        <taxon>Magnoliopsida</taxon>
        <taxon>eudicotyledons</taxon>
        <taxon>Gunneridae</taxon>
        <taxon>Pentapetalae</taxon>
        <taxon>rosids</taxon>
        <taxon>fabids</taxon>
        <taxon>Rosales</taxon>
        <taxon>Rosaceae</taxon>
        <taxon>Amygdaloideae</taxon>
        <taxon>Amygdaleae</taxon>
        <taxon>Prunus</taxon>
    </lineage>
</organism>
<dbReference type="EMBL" id="CABIKO010000034">
    <property type="protein sequence ID" value="VVA19092.1"/>
    <property type="molecule type" value="Genomic_DNA"/>
</dbReference>
<protein>
    <submittedName>
        <fullName evidence="2">Uncharacterized protein</fullName>
    </submittedName>
</protein>
<dbReference type="Gramene" id="VVA19092">
    <property type="protein sequence ID" value="VVA19092"/>
    <property type="gene ID" value="Prudul26B023086"/>
</dbReference>
<feature type="region of interest" description="Disordered" evidence="1">
    <location>
        <begin position="1"/>
        <end position="23"/>
    </location>
</feature>
<proteinExistence type="predicted"/>
<gene>
    <name evidence="2" type="ORF">ALMOND_2B023086</name>
</gene>
<reference evidence="3" key="1">
    <citation type="journal article" date="2020" name="Plant J.">
        <title>Transposons played a major role in the diversification between the closely related almond and peach genomes: results from the almond genome sequence.</title>
        <authorList>
            <person name="Alioto T."/>
            <person name="Alexiou K.G."/>
            <person name="Bardil A."/>
            <person name="Barteri F."/>
            <person name="Castanera R."/>
            <person name="Cruz F."/>
            <person name="Dhingra A."/>
            <person name="Duval H."/>
            <person name="Fernandez I Marti A."/>
            <person name="Frias L."/>
            <person name="Galan B."/>
            <person name="Garcia J.L."/>
            <person name="Howad W."/>
            <person name="Gomez-Garrido J."/>
            <person name="Gut M."/>
            <person name="Julca I."/>
            <person name="Morata J."/>
            <person name="Puigdomenech P."/>
            <person name="Ribeca P."/>
            <person name="Rubio Cabetas M.J."/>
            <person name="Vlasova A."/>
            <person name="Wirthensohn M."/>
            <person name="Garcia-Mas J."/>
            <person name="Gabaldon T."/>
            <person name="Casacuberta J.M."/>
            <person name="Arus P."/>
        </authorList>
    </citation>
    <scope>NUCLEOTIDE SEQUENCE [LARGE SCALE GENOMIC DNA]</scope>
    <source>
        <strain evidence="3">cv. Texas</strain>
    </source>
</reference>
<accession>A0A5E4EUF0</accession>
<dbReference type="Proteomes" id="UP000327085">
    <property type="component" value="Chromosome 3"/>
</dbReference>
<name>A0A5E4EUF0_PRUDU</name>
<dbReference type="InParanoid" id="A0A5E4EUF0"/>
<evidence type="ECO:0000313" key="2">
    <source>
        <dbReference type="EMBL" id="VVA19092.1"/>
    </source>
</evidence>